<reference evidence="8 9" key="1">
    <citation type="submission" date="2017-08" db="EMBL/GenBank/DDBJ databases">
        <title>Infants hospitalized years apart are colonized by the same room-sourced microbial strains.</title>
        <authorList>
            <person name="Brooks B."/>
            <person name="Olm M.R."/>
            <person name="Firek B.A."/>
            <person name="Baker R."/>
            <person name="Thomas B.C."/>
            <person name="Morowitz M.J."/>
            <person name="Banfield J.F."/>
        </authorList>
    </citation>
    <scope>NUCLEOTIDE SEQUENCE [LARGE SCALE GENOMIC DNA]</scope>
    <source>
        <strain evidence="8">S2_005_003_R2_42</strain>
    </source>
</reference>
<evidence type="ECO:0000259" key="7">
    <source>
        <dbReference type="Pfam" id="PF09335"/>
    </source>
</evidence>
<comment type="subcellular location">
    <subcellularLocation>
        <location evidence="1 6">Cell membrane</location>
        <topology evidence="1 6">Multi-pass membrane protein</topology>
    </subcellularLocation>
</comment>
<evidence type="ECO:0000313" key="8">
    <source>
        <dbReference type="EMBL" id="PZQ16521.1"/>
    </source>
</evidence>
<evidence type="ECO:0000256" key="6">
    <source>
        <dbReference type="RuleBase" id="RU366058"/>
    </source>
</evidence>
<feature type="transmembrane region" description="Helical" evidence="6">
    <location>
        <begin position="162"/>
        <end position="186"/>
    </location>
</feature>
<feature type="transmembrane region" description="Helical" evidence="6">
    <location>
        <begin position="53"/>
        <end position="76"/>
    </location>
</feature>
<gene>
    <name evidence="8" type="ORF">DI564_07785</name>
</gene>
<evidence type="ECO:0000256" key="5">
    <source>
        <dbReference type="ARBA" id="ARBA00023136"/>
    </source>
</evidence>
<feature type="transmembrane region" description="Helical" evidence="6">
    <location>
        <begin position="206"/>
        <end position="223"/>
    </location>
</feature>
<dbReference type="AlphaFoldDB" id="A0A2W5KHU3"/>
<keyword evidence="4 6" id="KW-1133">Transmembrane helix</keyword>
<comment type="caution">
    <text evidence="8">The sequence shown here is derived from an EMBL/GenBank/DDBJ whole genome shotgun (WGS) entry which is preliminary data.</text>
</comment>
<keyword evidence="5 6" id="KW-0472">Membrane</keyword>
<dbReference type="PANTHER" id="PTHR12677">
    <property type="entry name" value="GOLGI APPARATUS MEMBRANE PROTEIN TVP38-RELATED"/>
    <property type="match status" value="1"/>
</dbReference>
<feature type="transmembrane region" description="Helical" evidence="6">
    <location>
        <begin position="137"/>
        <end position="157"/>
    </location>
</feature>
<evidence type="ECO:0000256" key="3">
    <source>
        <dbReference type="ARBA" id="ARBA00022692"/>
    </source>
</evidence>
<dbReference type="InterPro" id="IPR015414">
    <property type="entry name" value="TMEM64"/>
</dbReference>
<dbReference type="Proteomes" id="UP000249046">
    <property type="component" value="Unassembled WGS sequence"/>
</dbReference>
<feature type="domain" description="VTT" evidence="7">
    <location>
        <begin position="69"/>
        <end position="184"/>
    </location>
</feature>
<dbReference type="EMBL" id="QFPO01000005">
    <property type="protein sequence ID" value="PZQ16521.1"/>
    <property type="molecule type" value="Genomic_DNA"/>
</dbReference>
<dbReference type="PANTHER" id="PTHR12677:SF59">
    <property type="entry name" value="GOLGI APPARATUS MEMBRANE PROTEIN TVP38-RELATED"/>
    <property type="match status" value="1"/>
</dbReference>
<evidence type="ECO:0000256" key="1">
    <source>
        <dbReference type="ARBA" id="ARBA00004651"/>
    </source>
</evidence>
<dbReference type="GO" id="GO:0005886">
    <property type="term" value="C:plasma membrane"/>
    <property type="evidence" value="ECO:0007669"/>
    <property type="project" value="UniProtKB-SubCell"/>
</dbReference>
<organism evidence="8 9">
    <name type="scientific">Rhodanobacter denitrificans</name>
    <dbReference type="NCBI Taxonomy" id="666685"/>
    <lineage>
        <taxon>Bacteria</taxon>
        <taxon>Pseudomonadati</taxon>
        <taxon>Pseudomonadota</taxon>
        <taxon>Gammaproteobacteria</taxon>
        <taxon>Lysobacterales</taxon>
        <taxon>Rhodanobacteraceae</taxon>
        <taxon>Rhodanobacter</taxon>
    </lineage>
</organism>
<proteinExistence type="inferred from homology"/>
<evidence type="ECO:0000256" key="2">
    <source>
        <dbReference type="ARBA" id="ARBA00022475"/>
    </source>
</evidence>
<feature type="transmembrane region" description="Helical" evidence="6">
    <location>
        <begin position="83"/>
        <end position="105"/>
    </location>
</feature>
<accession>A0A2W5KHU3</accession>
<evidence type="ECO:0000313" key="9">
    <source>
        <dbReference type="Proteomes" id="UP000249046"/>
    </source>
</evidence>
<name>A0A2W5KHU3_9GAMM</name>
<evidence type="ECO:0000256" key="4">
    <source>
        <dbReference type="ARBA" id="ARBA00022989"/>
    </source>
</evidence>
<protein>
    <recommendedName>
        <fullName evidence="6">TVP38/TMEM64 family membrane protein</fullName>
    </recommendedName>
</protein>
<keyword evidence="2 6" id="KW-1003">Cell membrane</keyword>
<dbReference type="InterPro" id="IPR032816">
    <property type="entry name" value="VTT_dom"/>
</dbReference>
<dbReference type="Pfam" id="PF09335">
    <property type="entry name" value="VTT_dom"/>
    <property type="match status" value="1"/>
</dbReference>
<keyword evidence="3 6" id="KW-0812">Transmembrane</keyword>
<comment type="similarity">
    <text evidence="6">Belongs to the TVP38/TMEM64 family.</text>
</comment>
<sequence length="262" mass="26990">MKRLSSFLPLLLLIAAGGALYASGLLDGLHPAALVERHGELQRQIEAYPLTAAAAQIAAMTVAAATGLPGAVLIVLTGGMLFGAVYGTLLSTIGLVLGTALLFLASRRAFAGADRPPPALIARIRSGFETHPVSYTFFLRLVSFFPYGAVTVALAWLRCPLLLFFGASTIGGAVMTAVETSLGAGLARSLARSGRLELGVLTRPEVVLPMLGMAALALTPILVSRLRTGRRAPEPAAAPTAGTIEHAAPAIDLPPHIANTAA</sequence>